<protein>
    <submittedName>
        <fullName evidence="2">Uncharacterized protein</fullName>
    </submittedName>
</protein>
<keyword evidence="3" id="KW-1185">Reference proteome</keyword>
<feature type="region of interest" description="Disordered" evidence="1">
    <location>
        <begin position="342"/>
        <end position="362"/>
    </location>
</feature>
<dbReference type="Proteomes" id="UP000250043">
    <property type="component" value="Unassembled WGS sequence"/>
</dbReference>
<name>A0A8E2DSJ4_9APHY</name>
<organism evidence="2 3">
    <name type="scientific">Obba rivulosa</name>
    <dbReference type="NCBI Taxonomy" id="1052685"/>
    <lineage>
        <taxon>Eukaryota</taxon>
        <taxon>Fungi</taxon>
        <taxon>Dikarya</taxon>
        <taxon>Basidiomycota</taxon>
        <taxon>Agaricomycotina</taxon>
        <taxon>Agaricomycetes</taxon>
        <taxon>Polyporales</taxon>
        <taxon>Gelatoporiaceae</taxon>
        <taxon>Obba</taxon>
    </lineage>
</organism>
<dbReference type="AlphaFoldDB" id="A0A8E2DSJ4"/>
<evidence type="ECO:0000256" key="1">
    <source>
        <dbReference type="SAM" id="MobiDB-lite"/>
    </source>
</evidence>
<evidence type="ECO:0000313" key="3">
    <source>
        <dbReference type="Proteomes" id="UP000250043"/>
    </source>
</evidence>
<dbReference type="EMBL" id="KV722340">
    <property type="protein sequence ID" value="OCH94872.1"/>
    <property type="molecule type" value="Genomic_DNA"/>
</dbReference>
<proteinExistence type="predicted"/>
<gene>
    <name evidence="2" type="ORF">OBBRIDRAFT_788870</name>
</gene>
<accession>A0A8E2DSJ4</accession>
<evidence type="ECO:0000313" key="2">
    <source>
        <dbReference type="EMBL" id="OCH94872.1"/>
    </source>
</evidence>
<dbReference type="OrthoDB" id="2749557at2759"/>
<reference evidence="2 3" key="1">
    <citation type="submission" date="2016-07" db="EMBL/GenBank/DDBJ databases">
        <title>Draft genome of the white-rot fungus Obba rivulosa 3A-2.</title>
        <authorList>
            <consortium name="DOE Joint Genome Institute"/>
            <person name="Miettinen O."/>
            <person name="Riley R."/>
            <person name="Acob R."/>
            <person name="Barry K."/>
            <person name="Cullen D."/>
            <person name="De Vries R."/>
            <person name="Hainaut M."/>
            <person name="Hatakka A."/>
            <person name="Henrissat B."/>
            <person name="Hilden K."/>
            <person name="Kuo R."/>
            <person name="Labutti K."/>
            <person name="Lipzen A."/>
            <person name="Makela M.R."/>
            <person name="Sandor L."/>
            <person name="Spatafora J.W."/>
            <person name="Grigoriev I.V."/>
            <person name="Hibbett D.S."/>
        </authorList>
    </citation>
    <scope>NUCLEOTIDE SEQUENCE [LARGE SCALE GENOMIC DNA]</scope>
    <source>
        <strain evidence="2 3">3A-2</strain>
    </source>
</reference>
<sequence>MPAITKKLPLRLPVELVELIIEDAWYSTARASDYFQKLSMDGSKRWLDVCTNMGKDVAQFSKDRWELHSTLSLVSHQWHEIMHRTSLRHIIIESAIDLLRYNATMHMSPKRMHFHLVISLGFEVLHKAGFPSRHDWTDVFRIILPIVRQCTLSRITFVNHIDTSYDFVGSIFSLFSQLPLLRVVHFDWTPSASQSTEFKMPPRLQLPHIVYFRLSHYPACPQLGKCTQDVHEPACISRYLLRGFPKLRQLHLGHPVFLKFLDVPHSLEVLILDVAPNPPFSSMMGWNIGAALNHGLFKRAEDEQPRRRIVVNTGAEEPTGWLQAQQACSGHEILLQRRCMFRQPDPVPRPPRKTSGEGNAKS</sequence>